<dbReference type="Proteomes" id="UP000694865">
    <property type="component" value="Unplaced"/>
</dbReference>
<evidence type="ECO:0000256" key="3">
    <source>
        <dbReference type="ARBA" id="ARBA00022801"/>
    </source>
</evidence>
<feature type="transmembrane region" description="Helical" evidence="7">
    <location>
        <begin position="35"/>
        <end position="53"/>
    </location>
</feature>
<dbReference type="RefSeq" id="XP_006817620.1">
    <property type="nucleotide sequence ID" value="XM_006817557.1"/>
</dbReference>
<keyword evidence="7" id="KW-0472">Membrane</keyword>
<keyword evidence="7" id="KW-1133">Transmembrane helix</keyword>
<keyword evidence="3 6" id="KW-0378">Hydrolase</keyword>
<dbReference type="PANTHER" id="PTHR10353:SF36">
    <property type="entry name" value="LP05116P"/>
    <property type="match status" value="1"/>
</dbReference>
<dbReference type="Pfam" id="PF00232">
    <property type="entry name" value="Glyco_hydro_1"/>
    <property type="match status" value="2"/>
</dbReference>
<protein>
    <recommendedName>
        <fullName evidence="2">beta-glucosidase</fullName>
        <ecNumber evidence="2">3.2.1.21</ecNumber>
    </recommendedName>
</protein>
<dbReference type="PROSITE" id="PS00653">
    <property type="entry name" value="GLYCOSYL_HYDROL_F1_2"/>
    <property type="match status" value="2"/>
</dbReference>
<dbReference type="PANTHER" id="PTHR10353">
    <property type="entry name" value="GLYCOSYL HYDROLASE"/>
    <property type="match status" value="1"/>
</dbReference>
<dbReference type="SUPFAM" id="SSF51445">
    <property type="entry name" value="(Trans)glycosidases"/>
    <property type="match status" value="2"/>
</dbReference>
<evidence type="ECO:0000256" key="1">
    <source>
        <dbReference type="ARBA" id="ARBA00010838"/>
    </source>
</evidence>
<dbReference type="PROSITE" id="PS00572">
    <property type="entry name" value="GLYCOSYL_HYDROL_F1_1"/>
    <property type="match status" value="2"/>
</dbReference>
<keyword evidence="7" id="KW-0812">Transmembrane</keyword>
<sequence length="1131" mass="129641">MADGQTNQPALSWTYMYNFATSRGYTFHCNSRRSLCVMLIAVLLLVWMFYMAISSIGGDSAFYVYPNIYNDAERDTFLFDTFPEDFMWSSATSAYQIEGGWNEDGKGVSIWDEFSHDPTLIYGGQSGDVACDSYHKWRDDIEILKEMKLKAYRFSISWSRLLPDGTVNSINEAGIRYYNELIDGLLEANIVPVVTLYHWDLPLNLHKKYGGWLNVAIVQDFNNFAKLCFMRFGDRVKNWITLNEPWVVAQLGYGSFVKAPGILGDGMKTYIAAHNLIKAHAAAWHTYDNEFRAKQGGIVGISLNCDWAEPYKRTNPVDVEASNRLLQFFIGWFAHPIFVDGDYPEIMKTRIDNKSRLQGYTESRLPKFTEEEKQFISGTSDFLGLNHYTTTYTAPAPEDNSVPPGWGKDNGVQKWFNKKWPGSGSGWLKGVPWGIRRLLEWLKEEYNDPDIYITENGFSAREPENLDDTGRVQYYMSYINEVLKAIKLDGVKVKGYTAWSLMDNFEWAAGYSERFGLYHVDFNNPSKPRRPKLSAKLYTTIVENNGFQEESHGTLEMYLDPNLFEVRLCSHPPHTHLRENIMLPKMLILVTLMLLPVVSNADDPYYVYPDVFNDPERDAFLFGTFPEGFIWSSATSSYQIEGGYDADGKGYNIWDTFANTPGNIANNDTGNIACDSYNKWEEDVRIIKELDLEYYRFSLSWSRILPDGTADNVNQAGIDYYNNLIDGLLADGITPMVTLYHWDLPQDLQDDYGGWLNETIIYDFGEYARVCYENFGDRVKLWLTLNEPWIIAQLGYGCGGFAPGVCADGTGSYVAAHNLIKSHAKAWHIYDDDFRATQAGRVGITLNSDWMEPYNRSLETDLNAAERAQQFHLGWFGHPIFVDGDYPEVMREMIDYSSEVQGYNESRLPTFTALEKEYILGSSDFFGLNHYTTGYASKPDEWVISDNPSYYNDYAVDFWKDPEWPSSGSDWLKSVPWGIRRLLEWIKDEYGDPEIYVTENGFSTKDIDDLNDPDRIDYYQSYIDEVLKAIEMDGVNVKAYTAWSLMDNFEWAAGYTERFGMHHVDFDDDDRPRTQKDSSLFYATVKANNGFPKPTEEPITEEPAVAGSSHLGLTITCFLPFVNFCLRKFIL</sequence>
<evidence type="ECO:0000256" key="5">
    <source>
        <dbReference type="PROSITE-ProRule" id="PRU10055"/>
    </source>
</evidence>
<dbReference type="Gene3D" id="3.20.20.80">
    <property type="entry name" value="Glycosidases"/>
    <property type="match status" value="2"/>
</dbReference>
<evidence type="ECO:0000313" key="9">
    <source>
        <dbReference type="RefSeq" id="XP_006817620.1"/>
    </source>
</evidence>
<dbReference type="InterPro" id="IPR017853">
    <property type="entry name" value="GH"/>
</dbReference>
<evidence type="ECO:0000256" key="2">
    <source>
        <dbReference type="ARBA" id="ARBA00012744"/>
    </source>
</evidence>
<evidence type="ECO:0000256" key="4">
    <source>
        <dbReference type="ARBA" id="ARBA00023295"/>
    </source>
</evidence>
<dbReference type="EC" id="3.2.1.21" evidence="2"/>
<dbReference type="InterPro" id="IPR033132">
    <property type="entry name" value="GH_1_N_CS"/>
</dbReference>
<evidence type="ECO:0000313" key="8">
    <source>
        <dbReference type="Proteomes" id="UP000694865"/>
    </source>
</evidence>
<dbReference type="PRINTS" id="PR00131">
    <property type="entry name" value="GLHYDRLASE1"/>
</dbReference>
<comment type="similarity">
    <text evidence="1">Belongs to the glycosyl hydrolase 1 family.</text>
</comment>
<dbReference type="InterPro" id="IPR018120">
    <property type="entry name" value="Glyco_hydro_1_AS"/>
</dbReference>
<reference evidence="9" key="1">
    <citation type="submission" date="2025-08" db="UniProtKB">
        <authorList>
            <consortium name="RefSeq"/>
        </authorList>
    </citation>
    <scope>IDENTIFICATION</scope>
    <source>
        <tissue evidence="9">Testes</tissue>
    </source>
</reference>
<keyword evidence="8" id="KW-1185">Reference proteome</keyword>
<feature type="active site" description="Nucleophile" evidence="5">
    <location>
        <position position="999"/>
    </location>
</feature>
<dbReference type="InterPro" id="IPR001360">
    <property type="entry name" value="Glyco_hydro_1"/>
</dbReference>
<evidence type="ECO:0000256" key="6">
    <source>
        <dbReference type="RuleBase" id="RU004468"/>
    </source>
</evidence>
<proteinExistence type="inferred from homology"/>
<organism evidence="8 9">
    <name type="scientific">Saccoglossus kowalevskii</name>
    <name type="common">Acorn worm</name>
    <dbReference type="NCBI Taxonomy" id="10224"/>
    <lineage>
        <taxon>Eukaryota</taxon>
        <taxon>Metazoa</taxon>
        <taxon>Hemichordata</taxon>
        <taxon>Enteropneusta</taxon>
        <taxon>Harrimaniidae</taxon>
        <taxon>Saccoglossus</taxon>
    </lineage>
</organism>
<feature type="active site" description="Nucleophile" evidence="5">
    <location>
        <position position="455"/>
    </location>
</feature>
<name>A0ABM0MC79_SACKO</name>
<gene>
    <name evidence="9" type="primary">LOC100377377</name>
</gene>
<accession>A0ABM0MC79</accession>
<dbReference type="GeneID" id="100377377"/>
<keyword evidence="4 6" id="KW-0326">Glycosidase</keyword>
<evidence type="ECO:0000256" key="7">
    <source>
        <dbReference type="SAM" id="Phobius"/>
    </source>
</evidence>